<dbReference type="OrthoDB" id="506011at2759"/>
<feature type="transmembrane region" description="Helical" evidence="6">
    <location>
        <begin position="189"/>
        <end position="207"/>
    </location>
</feature>
<organism evidence="8 9">
    <name type="scientific">Striga hermonthica</name>
    <name type="common">Purple witchweed</name>
    <name type="synonym">Buchnera hermonthica</name>
    <dbReference type="NCBI Taxonomy" id="68872"/>
    <lineage>
        <taxon>Eukaryota</taxon>
        <taxon>Viridiplantae</taxon>
        <taxon>Streptophyta</taxon>
        <taxon>Embryophyta</taxon>
        <taxon>Tracheophyta</taxon>
        <taxon>Spermatophyta</taxon>
        <taxon>Magnoliopsida</taxon>
        <taxon>eudicotyledons</taxon>
        <taxon>Gunneridae</taxon>
        <taxon>Pentapetalae</taxon>
        <taxon>asterids</taxon>
        <taxon>lamiids</taxon>
        <taxon>Lamiales</taxon>
        <taxon>Orobanchaceae</taxon>
        <taxon>Buchnereae</taxon>
        <taxon>Striga</taxon>
    </lineage>
</organism>
<dbReference type="GO" id="GO:0016020">
    <property type="term" value="C:membrane"/>
    <property type="evidence" value="ECO:0007669"/>
    <property type="project" value="UniProtKB-SubCell"/>
</dbReference>
<gene>
    <name evidence="8" type="ORF">SHERM_09191</name>
</gene>
<dbReference type="InterPro" id="IPR042512">
    <property type="entry name" value="TLCD5"/>
</dbReference>
<comment type="subcellular location">
    <subcellularLocation>
        <location evidence="1">Membrane</location>
        <topology evidence="1">Multi-pass membrane protein</topology>
    </subcellularLocation>
</comment>
<reference evidence="8" key="1">
    <citation type="submission" date="2019-12" db="EMBL/GenBank/DDBJ databases">
        <authorList>
            <person name="Scholes J."/>
        </authorList>
    </citation>
    <scope>NUCLEOTIDE SEQUENCE</scope>
</reference>
<keyword evidence="4 5" id="KW-0472">Membrane</keyword>
<comment type="caution">
    <text evidence="8">The sequence shown here is derived from an EMBL/GenBank/DDBJ whole genome shotgun (WGS) entry which is preliminary data.</text>
</comment>
<evidence type="ECO:0000313" key="9">
    <source>
        <dbReference type="Proteomes" id="UP001153555"/>
    </source>
</evidence>
<evidence type="ECO:0000259" key="7">
    <source>
        <dbReference type="PROSITE" id="PS50922"/>
    </source>
</evidence>
<evidence type="ECO:0000256" key="6">
    <source>
        <dbReference type="SAM" id="Phobius"/>
    </source>
</evidence>
<dbReference type="Pfam" id="PF03798">
    <property type="entry name" value="TRAM_LAG1_CLN8"/>
    <property type="match status" value="1"/>
</dbReference>
<feature type="transmembrane region" description="Helical" evidence="6">
    <location>
        <begin position="157"/>
        <end position="177"/>
    </location>
</feature>
<name>A0A9N7P4H2_STRHE</name>
<feature type="domain" description="TLC" evidence="7">
    <location>
        <begin position="29"/>
        <end position="218"/>
    </location>
</feature>
<evidence type="ECO:0000313" key="8">
    <source>
        <dbReference type="EMBL" id="CAA0843417.1"/>
    </source>
</evidence>
<keyword evidence="9" id="KW-1185">Reference proteome</keyword>
<evidence type="ECO:0000256" key="5">
    <source>
        <dbReference type="PROSITE-ProRule" id="PRU00205"/>
    </source>
</evidence>
<dbReference type="PANTHER" id="PTHR31898:SF1">
    <property type="entry name" value="TLC DOMAIN-CONTAINING PROTEIN 5"/>
    <property type="match status" value="1"/>
</dbReference>
<keyword evidence="2 5" id="KW-0812">Transmembrane</keyword>
<proteinExistence type="predicted"/>
<accession>A0A9N7P4H2</accession>
<protein>
    <submittedName>
        <fullName evidence="8">TRAM- LAG1 and CLN8 (TLC) lipid-sensing domain containing protein</fullName>
    </submittedName>
</protein>
<evidence type="ECO:0000256" key="4">
    <source>
        <dbReference type="ARBA" id="ARBA00023136"/>
    </source>
</evidence>
<sequence length="257" mass="28191">MEDYVVKVIFLGVISWTTLFLVTRKAFSGRSFDFCNRIVSTVHACSAVLLASLSVQDWACPVCPLASQSSPNQMKTIGVSVAYLIYDLVCCVFDNKVKVDNAIHHLVSIVGLLAGLAYQRCGSEMVAALWITEISSPFLHLRELLKELGYKDTDLNLAADIAFAAIFTFARMIGGPYLTYVTLSAHNPLLIKAMALGLQMVSTFWFYKIARMDRRFQASEAVTEGCGGLKAFPTSRDETIPGIAAKIGVFGFEEVCC</sequence>
<dbReference type="PANTHER" id="PTHR31898">
    <property type="entry name" value="TRANSMEMBRANE PROTEIN 136"/>
    <property type="match status" value="1"/>
</dbReference>
<dbReference type="SMART" id="SM00724">
    <property type="entry name" value="TLC"/>
    <property type="match status" value="1"/>
</dbReference>
<evidence type="ECO:0000256" key="2">
    <source>
        <dbReference type="ARBA" id="ARBA00022692"/>
    </source>
</evidence>
<dbReference type="EMBL" id="CACSLK010035018">
    <property type="protein sequence ID" value="CAA0843417.1"/>
    <property type="molecule type" value="Genomic_DNA"/>
</dbReference>
<dbReference type="Proteomes" id="UP001153555">
    <property type="component" value="Unassembled WGS sequence"/>
</dbReference>
<evidence type="ECO:0000256" key="3">
    <source>
        <dbReference type="ARBA" id="ARBA00022989"/>
    </source>
</evidence>
<evidence type="ECO:0000256" key="1">
    <source>
        <dbReference type="ARBA" id="ARBA00004141"/>
    </source>
</evidence>
<feature type="transmembrane region" description="Helical" evidence="6">
    <location>
        <begin position="6"/>
        <end position="22"/>
    </location>
</feature>
<dbReference type="PROSITE" id="PS50922">
    <property type="entry name" value="TLC"/>
    <property type="match status" value="1"/>
</dbReference>
<keyword evidence="3 6" id="KW-1133">Transmembrane helix</keyword>
<dbReference type="AlphaFoldDB" id="A0A9N7P4H2"/>
<dbReference type="InterPro" id="IPR006634">
    <property type="entry name" value="TLC-dom"/>
</dbReference>